<feature type="domain" description="UspA" evidence="2">
    <location>
        <begin position="7"/>
        <end position="143"/>
    </location>
</feature>
<comment type="caution">
    <text evidence="3">The sequence shown here is derived from an EMBL/GenBank/DDBJ whole genome shotgun (WGS) entry which is preliminary data.</text>
</comment>
<dbReference type="Proteomes" id="UP001500571">
    <property type="component" value="Unassembled WGS sequence"/>
</dbReference>
<dbReference type="EMBL" id="BAAAPB010000005">
    <property type="protein sequence ID" value="GAA1974658.1"/>
    <property type="molecule type" value="Genomic_DNA"/>
</dbReference>
<dbReference type="PRINTS" id="PR01438">
    <property type="entry name" value="UNVRSLSTRESS"/>
</dbReference>
<evidence type="ECO:0000313" key="3">
    <source>
        <dbReference type="EMBL" id="GAA1974658.1"/>
    </source>
</evidence>
<proteinExistence type="inferred from homology"/>
<dbReference type="Pfam" id="PF00582">
    <property type="entry name" value="Usp"/>
    <property type="match status" value="2"/>
</dbReference>
<dbReference type="InterPro" id="IPR014729">
    <property type="entry name" value="Rossmann-like_a/b/a_fold"/>
</dbReference>
<dbReference type="Gene3D" id="3.40.50.620">
    <property type="entry name" value="HUPs"/>
    <property type="match status" value="2"/>
</dbReference>
<accession>A0ABN2RTV9</accession>
<organism evidence="3 4">
    <name type="scientific">Nocardioides panacihumi</name>
    <dbReference type="NCBI Taxonomy" id="400774"/>
    <lineage>
        <taxon>Bacteria</taxon>
        <taxon>Bacillati</taxon>
        <taxon>Actinomycetota</taxon>
        <taxon>Actinomycetes</taxon>
        <taxon>Propionibacteriales</taxon>
        <taxon>Nocardioidaceae</taxon>
        <taxon>Nocardioides</taxon>
    </lineage>
</organism>
<dbReference type="InterPro" id="IPR006016">
    <property type="entry name" value="UspA"/>
</dbReference>
<keyword evidence="4" id="KW-1185">Reference proteome</keyword>
<feature type="domain" description="UspA" evidence="2">
    <location>
        <begin position="155"/>
        <end position="288"/>
    </location>
</feature>
<dbReference type="CDD" id="cd00293">
    <property type="entry name" value="USP-like"/>
    <property type="match status" value="1"/>
</dbReference>
<dbReference type="PANTHER" id="PTHR46268">
    <property type="entry name" value="STRESS RESPONSE PROTEIN NHAX"/>
    <property type="match status" value="1"/>
</dbReference>
<reference evidence="3 4" key="1">
    <citation type="journal article" date="2019" name="Int. J. Syst. Evol. Microbiol.">
        <title>The Global Catalogue of Microorganisms (GCM) 10K type strain sequencing project: providing services to taxonomists for standard genome sequencing and annotation.</title>
        <authorList>
            <consortium name="The Broad Institute Genomics Platform"/>
            <consortium name="The Broad Institute Genome Sequencing Center for Infectious Disease"/>
            <person name="Wu L."/>
            <person name="Ma J."/>
        </authorList>
    </citation>
    <scope>NUCLEOTIDE SEQUENCE [LARGE SCALE GENOMIC DNA]</scope>
    <source>
        <strain evidence="3 4">JCM 15309</strain>
    </source>
</reference>
<comment type="similarity">
    <text evidence="1">Belongs to the universal stress protein A family.</text>
</comment>
<protein>
    <submittedName>
        <fullName evidence="3">Universal stress protein</fullName>
    </submittedName>
</protein>
<dbReference type="PANTHER" id="PTHR46268:SF6">
    <property type="entry name" value="UNIVERSAL STRESS PROTEIN UP12"/>
    <property type="match status" value="1"/>
</dbReference>
<gene>
    <name evidence="3" type="ORF">GCM10009798_39870</name>
</gene>
<dbReference type="SUPFAM" id="SSF52402">
    <property type="entry name" value="Adenine nucleotide alpha hydrolases-like"/>
    <property type="match status" value="2"/>
</dbReference>
<evidence type="ECO:0000313" key="4">
    <source>
        <dbReference type="Proteomes" id="UP001500571"/>
    </source>
</evidence>
<dbReference type="RefSeq" id="WP_344047941.1">
    <property type="nucleotide sequence ID" value="NZ_BAAAPB010000005.1"/>
</dbReference>
<name>A0ABN2RTV9_9ACTN</name>
<dbReference type="InterPro" id="IPR006015">
    <property type="entry name" value="Universal_stress_UspA"/>
</dbReference>
<evidence type="ECO:0000259" key="2">
    <source>
        <dbReference type="Pfam" id="PF00582"/>
    </source>
</evidence>
<sequence>MTERGWITVGIDGTEGSDAAAQWAAREADRVGAGLRLVHVFDDYIPMAGFYAAVYPRGSIEGRHVAEKLVRDAAQRVEAILPDDRVQPLVLRGDRRAGLLRAAADSDLLVLGDESHPAHHRLLTGSIIDSLAAHSSSPVVVVPADCADLPSRGVIVAGVKFFAASRELVRQAFDLAADRGARLVVLHAWEYSAPYDDLVFAQVDLAGWEERSAKELRQVVDDVARDFTNVDTEVRFVRGQPAQVLADASAEADLLAITRRLHGFPLGHLGGTGRTALRETRCPAVVLPPAVETVRLGASANT</sequence>
<evidence type="ECO:0000256" key="1">
    <source>
        <dbReference type="ARBA" id="ARBA00008791"/>
    </source>
</evidence>